<dbReference type="SUPFAM" id="SSF82771">
    <property type="entry name" value="GIY-YIG endonuclease"/>
    <property type="match status" value="1"/>
</dbReference>
<dbReference type="RefSeq" id="WP_129203634.1">
    <property type="nucleotide sequence ID" value="NZ_CP035495.1"/>
</dbReference>
<dbReference type="Gene3D" id="3.40.1440.10">
    <property type="entry name" value="GIY-YIG endonuclease"/>
    <property type="match status" value="1"/>
</dbReference>
<organism evidence="1 2">
    <name type="scientific">Xylanimonas allomyrinae</name>
    <dbReference type="NCBI Taxonomy" id="2509459"/>
    <lineage>
        <taxon>Bacteria</taxon>
        <taxon>Bacillati</taxon>
        <taxon>Actinomycetota</taxon>
        <taxon>Actinomycetes</taxon>
        <taxon>Micrococcales</taxon>
        <taxon>Promicromonosporaceae</taxon>
        <taxon>Xylanimonas</taxon>
    </lineage>
</organism>
<protein>
    <submittedName>
        <fullName evidence="1">GIY-YIG nuclease family protein</fullName>
    </submittedName>
</protein>
<evidence type="ECO:0000313" key="1">
    <source>
        <dbReference type="EMBL" id="QAY62974.1"/>
    </source>
</evidence>
<dbReference type="Proteomes" id="UP000291758">
    <property type="component" value="Chromosome"/>
</dbReference>
<dbReference type="KEGG" id="xyl:ET495_06645"/>
<sequence length="271" mass="29970">MVRTAPPSSTLTLAHVLVAASLDPADVLLVRHPMSNPDARKALEAGGLLAYVSEQRENSPARHQYWLNFRGEEGNSARLEACYVNHGHLGAGRFQLEDSEVLADLHGRLVIDWGSGTRTWKQNGVTAAVKPVLAILERQAPLFPGFERLVLSFADLSEIIDQPRRYAHWHTAMASINAIYLIVDTVTGKQYIGSAYGHGGLLGRWSEYVGTLHGGDRRLIEELMVDPETVERFQYSVLQVLPKTATIDDVVAVETLYKDKLLTRSFGLNAN</sequence>
<dbReference type="OrthoDB" id="89044at2"/>
<reference evidence="1 2" key="1">
    <citation type="submission" date="2019-01" db="EMBL/GenBank/DDBJ databases">
        <title>Genome sequencing of strain 2JSPR-7.</title>
        <authorList>
            <person name="Heo J."/>
            <person name="Kim S.-J."/>
            <person name="Kim J.-S."/>
            <person name="Hong S.-B."/>
            <person name="Kwon S.-W."/>
        </authorList>
    </citation>
    <scope>NUCLEOTIDE SEQUENCE [LARGE SCALE GENOMIC DNA]</scope>
    <source>
        <strain evidence="1 2">2JSPR-7</strain>
    </source>
</reference>
<dbReference type="CDD" id="cd10446">
    <property type="entry name" value="GIY-YIG_unchar_1"/>
    <property type="match status" value="1"/>
</dbReference>
<dbReference type="InterPro" id="IPR035901">
    <property type="entry name" value="GIY-YIG_endonuc_sf"/>
</dbReference>
<evidence type="ECO:0000313" key="2">
    <source>
        <dbReference type="Proteomes" id="UP000291758"/>
    </source>
</evidence>
<keyword evidence="2" id="KW-1185">Reference proteome</keyword>
<name>A0A4P6EK59_9MICO</name>
<accession>A0A4P6EK59</accession>
<proteinExistence type="predicted"/>
<dbReference type="EMBL" id="CP035495">
    <property type="protein sequence ID" value="QAY62974.1"/>
    <property type="molecule type" value="Genomic_DNA"/>
</dbReference>
<gene>
    <name evidence="1" type="ORF">ET495_06645</name>
</gene>
<dbReference type="AlphaFoldDB" id="A0A4P6EK59"/>